<reference evidence="2 3" key="1">
    <citation type="journal article" date="2023" name="Hortic Res">
        <title>Pangenome of water caltrop reveals structural variations and asymmetric subgenome divergence after allopolyploidization.</title>
        <authorList>
            <person name="Zhang X."/>
            <person name="Chen Y."/>
            <person name="Wang L."/>
            <person name="Yuan Y."/>
            <person name="Fang M."/>
            <person name="Shi L."/>
            <person name="Lu R."/>
            <person name="Comes H.P."/>
            <person name="Ma Y."/>
            <person name="Chen Y."/>
            <person name="Huang G."/>
            <person name="Zhou Y."/>
            <person name="Zheng Z."/>
            <person name="Qiu Y."/>
        </authorList>
    </citation>
    <scope>NUCLEOTIDE SEQUENCE [LARGE SCALE GENOMIC DNA]</scope>
    <source>
        <tissue evidence="2">Roots</tissue>
    </source>
</reference>
<dbReference type="Proteomes" id="UP001345219">
    <property type="component" value="Chromosome 19"/>
</dbReference>
<dbReference type="AlphaFoldDB" id="A0AAN7GDA4"/>
<evidence type="ECO:0000313" key="3">
    <source>
        <dbReference type="Proteomes" id="UP001345219"/>
    </source>
</evidence>
<feature type="transmembrane region" description="Helical" evidence="1">
    <location>
        <begin position="66"/>
        <end position="84"/>
    </location>
</feature>
<gene>
    <name evidence="2" type="ORF">SAY87_024709</name>
</gene>
<proteinExistence type="predicted"/>
<evidence type="ECO:0000256" key="1">
    <source>
        <dbReference type="SAM" id="Phobius"/>
    </source>
</evidence>
<evidence type="ECO:0008006" key="4">
    <source>
        <dbReference type="Google" id="ProtNLM"/>
    </source>
</evidence>
<dbReference type="PANTHER" id="PTHR33640:SF8">
    <property type="entry name" value="TRANSMEMBRANE PROTEIN"/>
    <property type="match status" value="1"/>
</dbReference>
<keyword evidence="1" id="KW-0472">Membrane</keyword>
<comment type="caution">
    <text evidence="2">The sequence shown here is derived from an EMBL/GenBank/DDBJ whole genome shotgun (WGS) entry which is preliminary data.</text>
</comment>
<keyword evidence="1" id="KW-0812">Transmembrane</keyword>
<organism evidence="2 3">
    <name type="scientific">Trapa incisa</name>
    <dbReference type="NCBI Taxonomy" id="236973"/>
    <lineage>
        <taxon>Eukaryota</taxon>
        <taxon>Viridiplantae</taxon>
        <taxon>Streptophyta</taxon>
        <taxon>Embryophyta</taxon>
        <taxon>Tracheophyta</taxon>
        <taxon>Spermatophyta</taxon>
        <taxon>Magnoliopsida</taxon>
        <taxon>eudicotyledons</taxon>
        <taxon>Gunneridae</taxon>
        <taxon>Pentapetalae</taxon>
        <taxon>rosids</taxon>
        <taxon>malvids</taxon>
        <taxon>Myrtales</taxon>
        <taxon>Lythraceae</taxon>
        <taxon>Trapa</taxon>
    </lineage>
</organism>
<keyword evidence="1" id="KW-1133">Transmembrane helix</keyword>
<feature type="transmembrane region" description="Helical" evidence="1">
    <location>
        <begin position="28"/>
        <end position="46"/>
    </location>
</feature>
<accession>A0AAN7GDA4</accession>
<evidence type="ECO:0000313" key="2">
    <source>
        <dbReference type="EMBL" id="KAK4741121.1"/>
    </source>
</evidence>
<keyword evidence="3" id="KW-1185">Reference proteome</keyword>
<protein>
    <recommendedName>
        <fullName evidence="4">DUF4408 domain-containing protein</fullName>
    </recommendedName>
</protein>
<sequence length="204" mass="23135">MGSFDIGAFKLEKAHTSQRSNIRKIASFLRAVELCIVLVVICRLSTQVPSTVKNSREYFRGLRVLLVSPVFVFVICNVLVVTLFSKSGKLSAQDPALNIDCFYHKCLEESRRSRHLGVKDAQQRIQTYRRVHSEKSIHQNEVNLSCVLYGSKTGEHLNGVCSGEKPEKGSSAEDAISNEEFRKIVEDFIARQKKFRMEEEHNAT</sequence>
<dbReference type="EMBL" id="JAXIOK010000024">
    <property type="protein sequence ID" value="KAK4741121.1"/>
    <property type="molecule type" value="Genomic_DNA"/>
</dbReference>
<name>A0AAN7GDA4_9MYRT</name>
<dbReference type="PANTHER" id="PTHR33640">
    <property type="entry name" value="TRANSMEMBRANE PROTEIN"/>
    <property type="match status" value="1"/>
</dbReference>